<dbReference type="OrthoDB" id="5588846at2759"/>
<dbReference type="STRING" id="1296120.A0A1B9GLQ5"/>
<reference evidence="3" key="2">
    <citation type="submission" date="2013-12" db="EMBL/GenBank/DDBJ databases">
        <title>Evolution of pathogenesis and genome organization in the Tremellales.</title>
        <authorList>
            <person name="Cuomo C."/>
            <person name="Litvintseva A."/>
            <person name="Heitman J."/>
            <person name="Chen Y."/>
            <person name="Sun S."/>
            <person name="Springer D."/>
            <person name="Dromer F."/>
            <person name="Young S."/>
            <person name="Zeng Q."/>
            <person name="Chapman S."/>
            <person name="Gujja S."/>
            <person name="Saif S."/>
            <person name="Birren B."/>
        </authorList>
    </citation>
    <scope>NUCLEOTIDE SEQUENCE [LARGE SCALE GENOMIC DNA]</scope>
    <source>
        <strain evidence="3">BCC8398</strain>
    </source>
</reference>
<organism evidence="2 3">
    <name type="scientific">Kwoniella heveanensis BCC8398</name>
    <dbReference type="NCBI Taxonomy" id="1296120"/>
    <lineage>
        <taxon>Eukaryota</taxon>
        <taxon>Fungi</taxon>
        <taxon>Dikarya</taxon>
        <taxon>Basidiomycota</taxon>
        <taxon>Agaricomycotina</taxon>
        <taxon>Tremellomycetes</taxon>
        <taxon>Tremellales</taxon>
        <taxon>Cryptococcaceae</taxon>
        <taxon>Kwoniella</taxon>
    </lineage>
</organism>
<reference evidence="2 3" key="1">
    <citation type="submission" date="2013-07" db="EMBL/GenBank/DDBJ databases">
        <title>The Genome Sequence of Cryptococcus heveanensis BCC8398.</title>
        <authorList>
            <consortium name="The Broad Institute Genome Sequencing Platform"/>
            <person name="Cuomo C."/>
            <person name="Litvintseva A."/>
            <person name="Chen Y."/>
            <person name="Heitman J."/>
            <person name="Sun S."/>
            <person name="Springer D."/>
            <person name="Dromer F."/>
            <person name="Young S.K."/>
            <person name="Zeng Q."/>
            <person name="Gargeya S."/>
            <person name="Fitzgerald M."/>
            <person name="Abouelleil A."/>
            <person name="Alvarado L."/>
            <person name="Berlin A.M."/>
            <person name="Chapman S.B."/>
            <person name="Dewar J."/>
            <person name="Goldberg J."/>
            <person name="Griggs A."/>
            <person name="Gujja S."/>
            <person name="Hansen M."/>
            <person name="Howarth C."/>
            <person name="Imamovic A."/>
            <person name="Larimer J."/>
            <person name="McCowan C."/>
            <person name="Murphy C."/>
            <person name="Pearson M."/>
            <person name="Priest M."/>
            <person name="Roberts A."/>
            <person name="Saif S."/>
            <person name="Shea T."/>
            <person name="Sykes S."/>
            <person name="Wortman J."/>
            <person name="Nusbaum C."/>
            <person name="Birren B."/>
        </authorList>
    </citation>
    <scope>NUCLEOTIDE SEQUENCE [LARGE SCALE GENOMIC DNA]</scope>
    <source>
        <strain evidence="2 3">BCC8398</strain>
    </source>
</reference>
<dbReference type="AlphaFoldDB" id="A0A1B9GLQ5"/>
<dbReference type="GO" id="GO:0005739">
    <property type="term" value="C:mitochondrion"/>
    <property type="evidence" value="ECO:0007669"/>
    <property type="project" value="TreeGrafter"/>
</dbReference>
<gene>
    <name evidence="2" type="ORF">I316_06592</name>
</gene>
<evidence type="ECO:0000256" key="1">
    <source>
        <dbReference type="SAM" id="MobiDB-lite"/>
    </source>
</evidence>
<dbReference type="PANTHER" id="PTHR47938">
    <property type="entry name" value="RESPIRATORY COMPLEX I CHAPERONE (CIA84), PUTATIVE (AFU_ORTHOLOGUE AFUA_2G06020)-RELATED"/>
    <property type="match status" value="1"/>
</dbReference>
<dbReference type="InterPro" id="IPR011990">
    <property type="entry name" value="TPR-like_helical_dom_sf"/>
</dbReference>
<evidence type="ECO:0000313" key="2">
    <source>
        <dbReference type="EMBL" id="OCF31785.1"/>
    </source>
</evidence>
<dbReference type="GO" id="GO:0140053">
    <property type="term" value="P:mitochondrial gene expression"/>
    <property type="evidence" value="ECO:0007669"/>
    <property type="project" value="TreeGrafter"/>
</dbReference>
<proteinExistence type="predicted"/>
<sequence length="1000" mass="111371">MLRSTFARKVIRLRSLRAGQRTIHGYDAPNGLPVLTDLPPTVEPTRPFPLYQRPPEPQTQYIPLTQETLDSLPSNARLSKELKVKLTKKAIEDLPELQEEDIKRFYKDLVLTGVEDAAGLEHGRLAMGGPEEEQRKLPFPAEERKDILRQMGERLLAPSYQQHQRINESAADGIDEGAGLSQIVGAGEDQGRRVPTHVRVLEALAELAIEDQGQGPSGTSKSPASQAIQHARMDIPLGVVSSREWKALFEEFIARKDARGAEALLDIMHLHGVPVDEERISSIMRTDAEAGRVDDVGRLLLELSESGIAITDSHKDCLILSLLRKTPSDPRAAINQLLSAEAAGQPYPQSSYHVAITHLTKPSPFLQPNAQTRAVAWDLFTQMRFAAHPTPSREMYNTMIRTCGEATQPQPERARDLWIEMTESEKIQPTRDEYTALIRALGSTKKDYLEAFDLLRQMLAKHHDATFLPFAEEDEGGSSSTSLPRFSAYVPSAETFTALLEGTKRAGDLNRARWILTESVKLARTGQMLGSKEWMKGVDEDLLSGVFMTYAAWKPVIGRHAVKLKEGIKNQPIGQHAATEGEEPPEIQEGEGVEQTVNSAEDEWLDIDVLEELVDPHSITSESQANRDSDQVQSADSQHESERTVVPISSADAIREADALFQRILHDVQYARSSALDYPQGPQDHAYLPFKNVHLTPRLINSYISVHLAHSPTLESAKQTYDDTWSAVAEISGGAVRPNGWTYLHVLEKCSMGNRGGISASDRAMSLAWGQESWESYQTWSENAKSVLDAIAEPSVRARQTWLAGLGERQIERVWRSIIRLHAVHGSVDASLSLLQEFATRYPSTDITRTYAPMPDMGFKVKMSTAATTPEVAVPPYLTFRDVDVLHARLVRTGGPENGWNAEGLTAVKTIIRGYEGRLKERRRWRMRGWQRGRDTRGVSQTANAGQLGNGQDNNGLSSNRAQTQTQQLLEQAGVFDEAEEVEEDERLWEEHLESQASHT</sequence>
<protein>
    <recommendedName>
        <fullName evidence="4">Pentatricopeptide repeat domain-containing protein</fullName>
    </recommendedName>
</protein>
<feature type="region of interest" description="Disordered" evidence="1">
    <location>
        <begin position="618"/>
        <end position="645"/>
    </location>
</feature>
<feature type="compositionally biased region" description="Low complexity" evidence="1">
    <location>
        <begin position="943"/>
        <end position="965"/>
    </location>
</feature>
<accession>A0A1B9GLQ5</accession>
<dbReference type="PANTHER" id="PTHR47938:SF35">
    <property type="entry name" value="PENTATRICOPEPTIDE REPEAT-CONTAINING PROTEIN 4, MITOCHONDRIAL-RELATED"/>
    <property type="match status" value="1"/>
</dbReference>
<feature type="compositionally biased region" description="Acidic residues" evidence="1">
    <location>
        <begin position="580"/>
        <end position="592"/>
    </location>
</feature>
<name>A0A1B9GLQ5_9TREE</name>
<dbReference type="Proteomes" id="UP000092666">
    <property type="component" value="Unassembled WGS sequence"/>
</dbReference>
<evidence type="ECO:0008006" key="4">
    <source>
        <dbReference type="Google" id="ProtNLM"/>
    </source>
</evidence>
<feature type="region of interest" description="Disordered" evidence="1">
    <location>
        <begin position="977"/>
        <end position="1000"/>
    </location>
</feature>
<dbReference type="Gene3D" id="1.25.40.10">
    <property type="entry name" value="Tetratricopeptide repeat domain"/>
    <property type="match status" value="1"/>
</dbReference>
<evidence type="ECO:0000313" key="3">
    <source>
        <dbReference type="Proteomes" id="UP000092666"/>
    </source>
</evidence>
<feature type="region of interest" description="Disordered" evidence="1">
    <location>
        <begin position="574"/>
        <end position="594"/>
    </location>
</feature>
<feature type="region of interest" description="Disordered" evidence="1">
    <location>
        <begin position="932"/>
        <end position="965"/>
    </location>
</feature>
<keyword evidence="3" id="KW-1185">Reference proteome</keyword>
<feature type="compositionally biased region" description="Acidic residues" evidence="1">
    <location>
        <begin position="977"/>
        <end position="988"/>
    </location>
</feature>
<dbReference type="EMBL" id="KV700131">
    <property type="protein sequence ID" value="OCF31785.1"/>
    <property type="molecule type" value="Genomic_DNA"/>
</dbReference>
<dbReference type="GO" id="GO:0003729">
    <property type="term" value="F:mRNA binding"/>
    <property type="evidence" value="ECO:0007669"/>
    <property type="project" value="TreeGrafter"/>
</dbReference>